<dbReference type="eggNOG" id="ENOG502Z80K">
    <property type="taxonomic scope" value="Bacteria"/>
</dbReference>
<reference evidence="1 2" key="1">
    <citation type="journal article" date="2012" name="J. Bacteriol.">
        <title>Genome Sequence of Galbibacter marinum Type Strain ck-I2-15.</title>
        <authorList>
            <person name="Lai Q."/>
            <person name="Li C."/>
            <person name="Shao Z."/>
        </authorList>
    </citation>
    <scope>NUCLEOTIDE SEQUENCE [LARGE SCALE GENOMIC DNA]</scope>
    <source>
        <strain evidence="2">ck-I2-15</strain>
    </source>
</reference>
<dbReference type="Proteomes" id="UP000007364">
    <property type="component" value="Unassembled WGS sequence"/>
</dbReference>
<dbReference type="EMBL" id="AMSG01000002">
    <property type="protein sequence ID" value="EKF56470.1"/>
    <property type="molecule type" value="Genomic_DNA"/>
</dbReference>
<dbReference type="RefSeq" id="WP_008990489.1">
    <property type="nucleotide sequence ID" value="NZ_AMSG01000002.1"/>
</dbReference>
<dbReference type="OrthoDB" id="1412480at2"/>
<evidence type="ECO:0000313" key="1">
    <source>
        <dbReference type="EMBL" id="EKF56470.1"/>
    </source>
</evidence>
<protein>
    <submittedName>
        <fullName evidence="1">Periplasmic protein</fullName>
    </submittedName>
</protein>
<proteinExistence type="predicted"/>
<dbReference type="AlphaFoldDB" id="K2PUW5"/>
<keyword evidence="2" id="KW-1185">Reference proteome</keyword>
<organism evidence="1 2">
    <name type="scientific">Galbibacter marinus</name>
    <dbReference type="NCBI Taxonomy" id="555500"/>
    <lineage>
        <taxon>Bacteria</taxon>
        <taxon>Pseudomonadati</taxon>
        <taxon>Bacteroidota</taxon>
        <taxon>Flavobacteriia</taxon>
        <taxon>Flavobacteriales</taxon>
        <taxon>Flavobacteriaceae</taxon>
        <taxon>Galbibacter</taxon>
    </lineage>
</organism>
<comment type="caution">
    <text evidence="1">The sequence shown here is derived from an EMBL/GenBank/DDBJ whole genome shotgun (WGS) entry which is preliminary data.</text>
</comment>
<evidence type="ECO:0000313" key="2">
    <source>
        <dbReference type="Proteomes" id="UP000007364"/>
    </source>
</evidence>
<accession>K2PUW5</accession>
<name>K2PUW5_9FLAO</name>
<gene>
    <name evidence="1" type="ORF">I215_03068</name>
</gene>
<dbReference type="PATRIC" id="fig|555500.3.peg.638"/>
<dbReference type="STRING" id="555500.I215_03068"/>
<sequence>MRLNKRLIKILLFILGFLVVVGIMAQLFFAHKVEDVLQEEVPKNITLDYKSLSTNVLLGSITLNGVQLNSEGVELESKRIKVSGLHFIPLLKSGDIVISELFFDEPSFSVVVKKDSSSKSANGQKSKSIFFEKFQIQNGQFKVHQKVNDSSGLKIENIDLVLKEVAFNEQTKNRVVPFSLKDYSLSTKKGYYDLSSLEFITWRDLHIDTQSGYINKLLLQSKYNKGELSKMLTVEHDHYDIAFDSIALVQPNFGLDEGSPKLHFAKVHLQRPEIGVYRDKLLPDDTTIKKLYNQSLRDLDFDLKVDSIEVSSGQVSYQERVVADVKPERLLFTEVYADILNIHSRGNGMVVVDINAELMGDGPLTLNWSFDPMKSDNEFLVTGSLAQFDSSKINPFLRTNMKAEVKGSIHQMYFTFSGHEFKSHGDMKMSYDDFEFFVLKKDRLGVNKLLTAVVSIFTNDGKKTDKDGFRYGQYEVERNREKSFFNYLWLNVKEGLMSTMSGNGKKE</sequence>